<evidence type="ECO:0008006" key="4">
    <source>
        <dbReference type="Google" id="ProtNLM"/>
    </source>
</evidence>
<dbReference type="EMBL" id="LGVV01000055">
    <property type="protein sequence ID" value="KNX40379.1"/>
    <property type="molecule type" value="Genomic_DNA"/>
</dbReference>
<gene>
    <name evidence="2" type="ORF">ROTO_30840</name>
</gene>
<dbReference type="AlphaFoldDB" id="A0A0L6CRI1"/>
<keyword evidence="1" id="KW-0732">Signal</keyword>
<evidence type="ECO:0000256" key="1">
    <source>
        <dbReference type="SAM" id="SignalP"/>
    </source>
</evidence>
<protein>
    <recommendedName>
        <fullName evidence="4">NADH dehydrogenase subunit E</fullName>
    </recommendedName>
</protein>
<comment type="caution">
    <text evidence="2">The sequence shown here is derived from an EMBL/GenBank/DDBJ whole genome shotgun (WGS) entry which is preliminary data.</text>
</comment>
<dbReference type="OrthoDB" id="7658992at2"/>
<dbReference type="STRING" id="74031.SAMN04488077_10253"/>
<dbReference type="InterPro" id="IPR020349">
    <property type="entry name" value="Uncharacterised_14.7kDa"/>
</dbReference>
<reference evidence="3" key="1">
    <citation type="submission" date="2015-07" db="EMBL/GenBank/DDBJ databases">
        <title>Draft Genome Sequence of Roseovarius tolerans EL-164, a producer of N-Acylated Alanine Methyl Esters (NAMEs).</title>
        <authorList>
            <person name="Voget S."/>
            <person name="Bruns H."/>
            <person name="Wagner-Doebler I."/>
            <person name="Schulz S."/>
            <person name="Daniel R."/>
        </authorList>
    </citation>
    <scope>NUCLEOTIDE SEQUENCE [LARGE SCALE GENOMIC DNA]</scope>
    <source>
        <strain evidence="3">EL-164</strain>
    </source>
</reference>
<name>A0A0L6CRI1_9RHOB</name>
<feature type="signal peptide" evidence="1">
    <location>
        <begin position="1"/>
        <end position="20"/>
    </location>
</feature>
<feature type="chain" id="PRO_5005563051" description="NADH dehydrogenase subunit E" evidence="1">
    <location>
        <begin position="21"/>
        <end position="133"/>
    </location>
</feature>
<keyword evidence="3" id="KW-1185">Reference proteome</keyword>
<sequence>MRVIVAGALVLVLGAGSVQSKPGLASETDINAGLLAVGIADEIRKNCDSIGGRVIKALFYMNSLKQRARERGYSEAEIDAYVDNKAEKRKMRHKGEAYMAAKGVDPEKPETFCDLGRAEIAAESSIGKFLTKE</sequence>
<dbReference type="Pfam" id="PF17267">
    <property type="entry name" value="DUF5333"/>
    <property type="match status" value="1"/>
</dbReference>
<evidence type="ECO:0000313" key="3">
    <source>
        <dbReference type="Proteomes" id="UP000037046"/>
    </source>
</evidence>
<dbReference type="Proteomes" id="UP000037046">
    <property type="component" value="Unassembled WGS sequence"/>
</dbReference>
<dbReference type="RefSeq" id="WP_050663934.1">
    <property type="nucleotide sequence ID" value="NZ_CP118494.1"/>
</dbReference>
<organism evidence="2 3">
    <name type="scientific">Roseovarius tolerans</name>
    <dbReference type="NCBI Taxonomy" id="74031"/>
    <lineage>
        <taxon>Bacteria</taxon>
        <taxon>Pseudomonadati</taxon>
        <taxon>Pseudomonadota</taxon>
        <taxon>Alphaproteobacteria</taxon>
        <taxon>Rhodobacterales</taxon>
        <taxon>Roseobacteraceae</taxon>
        <taxon>Roseovarius</taxon>
    </lineage>
</organism>
<proteinExistence type="predicted"/>
<evidence type="ECO:0000313" key="2">
    <source>
        <dbReference type="EMBL" id="KNX40379.1"/>
    </source>
</evidence>
<dbReference type="PATRIC" id="fig|74031.6.peg.3149"/>
<accession>A0A0L6CRI1</accession>